<proteinExistence type="predicted"/>
<evidence type="ECO:0008006" key="3">
    <source>
        <dbReference type="Google" id="ProtNLM"/>
    </source>
</evidence>
<reference evidence="1" key="2">
    <citation type="journal article" date="2023" name="Front. Microbiol.">
        <title>Ralstonia chuxiongensis sp. nov., Ralstonia mojiangensis sp. nov., and Ralstonia soli sp. nov., isolated from tobacco fields, are three novel species in the family Burkholderiaceae.</title>
        <authorList>
            <person name="Lu C.H."/>
            <person name="Zhang Y.Y."/>
            <person name="Jiang N."/>
            <person name="Chen W."/>
            <person name="Shao X."/>
            <person name="Zhao Z.M."/>
            <person name="Lu W.L."/>
            <person name="Hu X."/>
            <person name="Xi Y.X."/>
            <person name="Zou S.Y."/>
            <person name="Wei Q.J."/>
            <person name="Lin Z.L."/>
            <person name="Gong L."/>
            <person name="Gai X.T."/>
            <person name="Zhang L.Q."/>
            <person name="Li J.Y."/>
            <person name="Jin Y."/>
            <person name="Xia Z.Y."/>
        </authorList>
    </citation>
    <scope>NUCLEOTIDE SEQUENCE</scope>
    <source>
        <strain evidence="1">21MJYT02-11</strain>
    </source>
</reference>
<reference evidence="1" key="1">
    <citation type="submission" date="2022-06" db="EMBL/GenBank/DDBJ databases">
        <authorList>
            <person name="Lu C.-H."/>
        </authorList>
    </citation>
    <scope>NUCLEOTIDE SEQUENCE</scope>
    <source>
        <strain evidence="1">21MJYT02-11</strain>
    </source>
</reference>
<dbReference type="Proteomes" id="UP001162811">
    <property type="component" value="Unassembled WGS sequence"/>
</dbReference>
<sequence length="345" mass="37235">MMKREFDSTSLAQAADFLLSDYLRLSPNEEVLLTADLCTDMTAVLAVAQAARVHGAKVCILTIPQLPYQGKLADPHLTEAVSAGLKSCDVWVDFTFPYISGSAAHAEALSQGRMRSVNILDLGADGLIRLFGDLDFDRLFSVQTRLDSFIAAAEGKRCRVVNDQGTDVTFVLGKPKAGKLRRQSVPGTTSPPGSTVMIPDPASVKGKVVVNAVFHEWYARLDEPLTIDVDGPIRSVAGGGSHRKVFEAALRRASAGGLGSIIHFSHGFHPRARFTGKSFNEDIRVRGSDAIGFGTPWWEEGGGENHPDAVCIEHSVYVDEVLVIDHGVLIVPDELSEADEILARS</sequence>
<dbReference type="RefSeq" id="WP_252682242.1">
    <property type="nucleotide sequence ID" value="NZ_JAMXHT010000006.1"/>
</dbReference>
<evidence type="ECO:0000313" key="1">
    <source>
        <dbReference type="EMBL" id="MCO5399710.1"/>
    </source>
</evidence>
<name>A0ABT1AMQ2_9RALS</name>
<accession>A0ABT1AMQ2</accession>
<comment type="caution">
    <text evidence="1">The sequence shown here is derived from an EMBL/GenBank/DDBJ whole genome shotgun (WGS) entry which is preliminary data.</text>
</comment>
<dbReference type="EMBL" id="JAMXHT010000006">
    <property type="protein sequence ID" value="MCO5399710.1"/>
    <property type="molecule type" value="Genomic_DNA"/>
</dbReference>
<evidence type="ECO:0000313" key="2">
    <source>
        <dbReference type="Proteomes" id="UP001162811"/>
    </source>
</evidence>
<gene>
    <name evidence="1" type="ORF">NG900_16045</name>
</gene>
<keyword evidence="2" id="KW-1185">Reference proteome</keyword>
<dbReference type="InterPro" id="IPR058739">
    <property type="entry name" value="NicX"/>
</dbReference>
<organism evidence="1 2">
    <name type="scientific">Ralstonia soli</name>
    <dbReference type="NCBI Taxonomy" id="2953896"/>
    <lineage>
        <taxon>Bacteria</taxon>
        <taxon>Pseudomonadati</taxon>
        <taxon>Pseudomonadota</taxon>
        <taxon>Betaproteobacteria</taxon>
        <taxon>Burkholderiales</taxon>
        <taxon>Burkholderiaceae</taxon>
        <taxon>Ralstonia</taxon>
    </lineage>
</organism>
<protein>
    <recommendedName>
        <fullName evidence="3">Aminopeptidase</fullName>
    </recommendedName>
</protein>
<dbReference type="Pfam" id="PF26233">
    <property type="entry name" value="NicX"/>
    <property type="match status" value="1"/>
</dbReference>